<protein>
    <submittedName>
        <fullName evidence="2">Uncharacterized protein</fullName>
    </submittedName>
</protein>
<reference evidence="3" key="1">
    <citation type="submission" date="2017-08" db="EMBL/GenBank/DDBJ databases">
        <authorList>
            <person name="de Groot N.N."/>
        </authorList>
    </citation>
    <scope>NUCLEOTIDE SEQUENCE [LARGE SCALE GENOMIC DNA]</scope>
</reference>
<evidence type="ECO:0000313" key="3">
    <source>
        <dbReference type="Proteomes" id="UP000224487"/>
    </source>
</evidence>
<keyword evidence="1" id="KW-0472">Membrane</keyword>
<evidence type="ECO:0000256" key="1">
    <source>
        <dbReference type="SAM" id="Phobius"/>
    </source>
</evidence>
<dbReference type="Proteomes" id="UP000224487">
    <property type="component" value="Genome"/>
</dbReference>
<gene>
    <name evidence="2" type="ORF">SEA_LUCKYBARNES_2</name>
</gene>
<dbReference type="EMBL" id="MF668275">
    <property type="protein sequence ID" value="ASZ73386.1"/>
    <property type="molecule type" value="Genomic_DNA"/>
</dbReference>
<organism evidence="2 3">
    <name type="scientific">Brevibacterium phage LuckyBarnes</name>
    <dbReference type="NCBI Taxonomy" id="2027888"/>
    <lineage>
        <taxon>Viruses</taxon>
        <taxon>Duplodnaviria</taxon>
        <taxon>Heunggongvirae</taxon>
        <taxon>Uroviricota</taxon>
        <taxon>Caudoviricetes</taxon>
        <taxon>Luckybarnesvirus</taxon>
        <taxon>Luckybarnesvirus luckybarnes</taxon>
    </lineage>
</organism>
<accession>A0A249XNS5</accession>
<name>A0A249XNS5_9CAUD</name>
<keyword evidence="3" id="KW-1185">Reference proteome</keyword>
<proteinExistence type="predicted"/>
<sequence>MPEPIESSCNMQPLSARDLTAEHVGRRVKVGDLPVAVLTMVHGVLYSGMVTVWLAKVNSTRIPYTVEGSTRVLLDPPREVTGD</sequence>
<keyword evidence="1" id="KW-1133">Transmembrane helix</keyword>
<keyword evidence="1" id="KW-0812">Transmembrane</keyword>
<feature type="transmembrane region" description="Helical" evidence="1">
    <location>
        <begin position="35"/>
        <end position="55"/>
    </location>
</feature>
<evidence type="ECO:0000313" key="2">
    <source>
        <dbReference type="EMBL" id="ASZ73386.1"/>
    </source>
</evidence>